<gene>
    <name evidence="3" type="ORF">PCOR1329_LOCUS3044</name>
</gene>
<comment type="caution">
    <text evidence="3">The sequence shown here is derived from an EMBL/GenBank/DDBJ whole genome shotgun (WGS) entry which is preliminary data.</text>
</comment>
<dbReference type="PROSITE" id="PS50157">
    <property type="entry name" value="ZINC_FINGER_C2H2_2"/>
    <property type="match status" value="1"/>
</dbReference>
<feature type="non-terminal residue" evidence="3">
    <location>
        <position position="389"/>
    </location>
</feature>
<feature type="domain" description="C2H2-type" evidence="2">
    <location>
        <begin position="305"/>
        <end position="333"/>
    </location>
</feature>
<dbReference type="Proteomes" id="UP001189429">
    <property type="component" value="Unassembled WGS sequence"/>
</dbReference>
<keyword evidence="1" id="KW-0862">Zinc</keyword>
<name>A0ABN9PLW6_9DINO</name>
<dbReference type="EMBL" id="CAUYUJ010000779">
    <property type="protein sequence ID" value="CAK0792473.1"/>
    <property type="molecule type" value="Genomic_DNA"/>
</dbReference>
<keyword evidence="4" id="KW-1185">Reference proteome</keyword>
<keyword evidence="1" id="KW-0863">Zinc-finger</keyword>
<keyword evidence="1" id="KW-0479">Metal-binding</keyword>
<evidence type="ECO:0000256" key="1">
    <source>
        <dbReference type="PROSITE-ProRule" id="PRU00042"/>
    </source>
</evidence>
<accession>A0ABN9PLW6</accession>
<proteinExistence type="predicted"/>
<sequence length="389" mass="43995">MRLTFNLAAAAGTNLIMIMIVLKSAFNKVATNLAYDTQMSTDDIDNLICHMDIPQCMQPAIQTLINNNGIVSTHIDNKHMLSMLTEAHRNTWFFTERDSEYAAPRLGTRPGVSIADFTFNALMSAVTKDYHEEAIKADATVRISDSPPASCTNPEVQHMTTTSFVDDVKAMATVTDGNAIETTASRHSNKDYDRQGCERLYGLDYDIENNGRWSTTVADDLHHTKTYTSKHHNTPSHDDIRQWIGMAKEELSNFKSITTHAYRTAIEFNKEKAATVAWRRRINDMCDGTTIPTPDSEAPQHDCKYLCYECGQILNGKAAYQKHMRAKHSQQEHIINYIHGTTCQACVREYWTVNRLHKHMCASRQCASLAMKFSKRLDDDAANDIPEEM</sequence>
<dbReference type="InterPro" id="IPR013087">
    <property type="entry name" value="Znf_C2H2_type"/>
</dbReference>
<evidence type="ECO:0000259" key="2">
    <source>
        <dbReference type="PROSITE" id="PS50157"/>
    </source>
</evidence>
<protein>
    <recommendedName>
        <fullName evidence="2">C2H2-type domain-containing protein</fullName>
    </recommendedName>
</protein>
<dbReference type="PROSITE" id="PS00028">
    <property type="entry name" value="ZINC_FINGER_C2H2_1"/>
    <property type="match status" value="1"/>
</dbReference>
<evidence type="ECO:0000313" key="4">
    <source>
        <dbReference type="Proteomes" id="UP001189429"/>
    </source>
</evidence>
<reference evidence="3" key="1">
    <citation type="submission" date="2023-10" db="EMBL/GenBank/DDBJ databases">
        <authorList>
            <person name="Chen Y."/>
            <person name="Shah S."/>
            <person name="Dougan E. K."/>
            <person name="Thang M."/>
            <person name="Chan C."/>
        </authorList>
    </citation>
    <scope>NUCLEOTIDE SEQUENCE [LARGE SCALE GENOMIC DNA]</scope>
</reference>
<organism evidence="3 4">
    <name type="scientific">Prorocentrum cordatum</name>
    <dbReference type="NCBI Taxonomy" id="2364126"/>
    <lineage>
        <taxon>Eukaryota</taxon>
        <taxon>Sar</taxon>
        <taxon>Alveolata</taxon>
        <taxon>Dinophyceae</taxon>
        <taxon>Prorocentrales</taxon>
        <taxon>Prorocentraceae</taxon>
        <taxon>Prorocentrum</taxon>
    </lineage>
</organism>
<evidence type="ECO:0000313" key="3">
    <source>
        <dbReference type="EMBL" id="CAK0792473.1"/>
    </source>
</evidence>